<dbReference type="AlphaFoldDB" id="A0A369VVM9"/>
<comment type="caution">
    <text evidence="2">The sequence shown here is derived from an EMBL/GenBank/DDBJ whole genome shotgun (WGS) entry which is preliminary data.</text>
</comment>
<gene>
    <name evidence="2" type="ORF">DVW87_11460</name>
</gene>
<dbReference type="Gene3D" id="1.20.1260.10">
    <property type="match status" value="1"/>
</dbReference>
<evidence type="ECO:0000259" key="1">
    <source>
        <dbReference type="Pfam" id="PF13628"/>
    </source>
</evidence>
<evidence type="ECO:0000313" key="2">
    <source>
        <dbReference type="EMBL" id="RDE06143.1"/>
    </source>
</evidence>
<feature type="domain" description="DUF4142" evidence="1">
    <location>
        <begin position="3"/>
        <end position="138"/>
    </location>
</feature>
<dbReference type="Pfam" id="PF13628">
    <property type="entry name" value="DUF4142"/>
    <property type="match status" value="1"/>
</dbReference>
<proteinExistence type="predicted"/>
<sequence length="138" mass="14767">MTPATYVKMAGASDQYEIQSSKLVLATTRNAKLRDFANQMVTDHTKSTADVTAAAKADGLTPMPPMPDADGLKKLAALRAAKGAARDTLYVQQQKMAHQKALKLHTDYSSAGTATNLKSVAAQIVPVVQMHYDMVSAM</sequence>
<dbReference type="InterPro" id="IPR012347">
    <property type="entry name" value="Ferritin-like"/>
</dbReference>
<dbReference type="PANTHER" id="PTHR38593:SF1">
    <property type="entry name" value="BLR2558 PROTEIN"/>
    <property type="match status" value="1"/>
</dbReference>
<organism evidence="2 3">
    <name type="scientific">Sphingomonas aracearum</name>
    <dbReference type="NCBI Taxonomy" id="2283317"/>
    <lineage>
        <taxon>Bacteria</taxon>
        <taxon>Pseudomonadati</taxon>
        <taxon>Pseudomonadota</taxon>
        <taxon>Alphaproteobacteria</taxon>
        <taxon>Sphingomonadales</taxon>
        <taxon>Sphingomonadaceae</taxon>
        <taxon>Sphingomonas</taxon>
    </lineage>
</organism>
<dbReference type="PANTHER" id="PTHR38593">
    <property type="entry name" value="BLR2558 PROTEIN"/>
    <property type="match status" value="1"/>
</dbReference>
<name>A0A369VVM9_9SPHN</name>
<accession>A0A369VVM9</accession>
<dbReference type="EMBL" id="QQNB01000002">
    <property type="protein sequence ID" value="RDE06143.1"/>
    <property type="molecule type" value="Genomic_DNA"/>
</dbReference>
<dbReference type="OrthoDB" id="8005547at2"/>
<reference evidence="2 3" key="1">
    <citation type="submission" date="2018-07" db="EMBL/GenBank/DDBJ databases">
        <title>a novel species of Sphingomonas isolated from the rhizosphere soil of Araceae plant.</title>
        <authorList>
            <person name="Zhiyong W."/>
            <person name="Qinglan Z."/>
            <person name="Zhiwei F."/>
            <person name="Ding X."/>
            <person name="Gejiao W."/>
            <person name="Shixue Z."/>
        </authorList>
    </citation>
    <scope>NUCLEOTIDE SEQUENCE [LARGE SCALE GENOMIC DNA]</scope>
    <source>
        <strain evidence="2 3">WZY 27</strain>
    </source>
</reference>
<keyword evidence="3" id="KW-1185">Reference proteome</keyword>
<dbReference type="Proteomes" id="UP000253918">
    <property type="component" value="Unassembled WGS sequence"/>
</dbReference>
<dbReference type="InterPro" id="IPR025419">
    <property type="entry name" value="DUF4142"/>
</dbReference>
<evidence type="ECO:0000313" key="3">
    <source>
        <dbReference type="Proteomes" id="UP000253918"/>
    </source>
</evidence>
<protein>
    <submittedName>
        <fullName evidence="2">DUF4142 domain-containing protein</fullName>
    </submittedName>
</protein>